<protein>
    <submittedName>
        <fullName evidence="1">Uncharacterized protein</fullName>
    </submittedName>
</protein>
<evidence type="ECO:0000313" key="1">
    <source>
        <dbReference type="EMBL" id="KAK3774537.1"/>
    </source>
</evidence>
<accession>A0AAE0ZTZ1</accession>
<name>A0AAE0ZTZ1_9GAST</name>
<dbReference type="Proteomes" id="UP001283361">
    <property type="component" value="Unassembled WGS sequence"/>
</dbReference>
<keyword evidence="2" id="KW-1185">Reference proteome</keyword>
<sequence>MTLLRSAVTPCVIDDGLAVSSSPTFQWSQLVKKSTVASRWTGPVDHACGCMGNAYPEISREFYYGFNLRRSL</sequence>
<gene>
    <name evidence="1" type="ORF">RRG08_049473</name>
</gene>
<reference evidence="1" key="1">
    <citation type="journal article" date="2023" name="G3 (Bethesda)">
        <title>A reference genome for the long-term kleptoplast-retaining sea slug Elysia crispata morphotype clarki.</title>
        <authorList>
            <person name="Eastman K.E."/>
            <person name="Pendleton A.L."/>
            <person name="Shaikh M.A."/>
            <person name="Suttiyut T."/>
            <person name="Ogas R."/>
            <person name="Tomko P."/>
            <person name="Gavelis G."/>
            <person name="Widhalm J.R."/>
            <person name="Wisecaver J.H."/>
        </authorList>
    </citation>
    <scope>NUCLEOTIDE SEQUENCE</scope>
    <source>
        <strain evidence="1">ECLA1</strain>
    </source>
</reference>
<comment type="caution">
    <text evidence="1">The sequence shown here is derived from an EMBL/GenBank/DDBJ whole genome shotgun (WGS) entry which is preliminary data.</text>
</comment>
<dbReference type="EMBL" id="JAWDGP010003406">
    <property type="protein sequence ID" value="KAK3774537.1"/>
    <property type="molecule type" value="Genomic_DNA"/>
</dbReference>
<evidence type="ECO:0000313" key="2">
    <source>
        <dbReference type="Proteomes" id="UP001283361"/>
    </source>
</evidence>
<organism evidence="1 2">
    <name type="scientific">Elysia crispata</name>
    <name type="common">lettuce slug</name>
    <dbReference type="NCBI Taxonomy" id="231223"/>
    <lineage>
        <taxon>Eukaryota</taxon>
        <taxon>Metazoa</taxon>
        <taxon>Spiralia</taxon>
        <taxon>Lophotrochozoa</taxon>
        <taxon>Mollusca</taxon>
        <taxon>Gastropoda</taxon>
        <taxon>Heterobranchia</taxon>
        <taxon>Euthyneura</taxon>
        <taxon>Panpulmonata</taxon>
        <taxon>Sacoglossa</taxon>
        <taxon>Placobranchoidea</taxon>
        <taxon>Plakobranchidae</taxon>
        <taxon>Elysia</taxon>
    </lineage>
</organism>
<proteinExistence type="predicted"/>
<dbReference type="AlphaFoldDB" id="A0AAE0ZTZ1"/>